<evidence type="ECO:0000313" key="7">
    <source>
        <dbReference type="EMBL" id="KAF2888991.1"/>
    </source>
</evidence>
<evidence type="ECO:0000256" key="2">
    <source>
        <dbReference type="ARBA" id="ARBA00008644"/>
    </source>
</evidence>
<comment type="similarity">
    <text evidence="2">Belongs to the crooked-neck family.</text>
</comment>
<dbReference type="GO" id="GO:0071011">
    <property type="term" value="C:precatalytic spliceosome"/>
    <property type="evidence" value="ECO:0007669"/>
    <property type="project" value="TreeGrafter"/>
</dbReference>
<keyword evidence="5" id="KW-0508">mRNA splicing</keyword>
<dbReference type="GO" id="GO:0071007">
    <property type="term" value="C:U2-type catalytic step 2 spliceosome"/>
    <property type="evidence" value="ECO:0007669"/>
    <property type="project" value="TreeGrafter"/>
</dbReference>
<dbReference type="SUPFAM" id="SSF48452">
    <property type="entry name" value="TPR-like"/>
    <property type="match status" value="1"/>
</dbReference>
<dbReference type="PANTHER" id="PTHR11246">
    <property type="entry name" value="PRE-MRNA SPLICING FACTOR"/>
    <property type="match status" value="1"/>
</dbReference>
<dbReference type="GO" id="GO:0000245">
    <property type="term" value="P:spliceosomal complex assembly"/>
    <property type="evidence" value="ECO:0007669"/>
    <property type="project" value="TreeGrafter"/>
</dbReference>
<sequence>MRALRQFPPHNVDERSATKYMYLWIRYALYEEFVDQDVKEIRNVYKTIKELAASLPVDSVKFYLFHARFEIRKGNLEAAQKIADDVIDGIPSEQLVEKMKEIKASLETFEGFCKLFHSIM</sequence>
<proteinExistence type="inferred from homology"/>
<evidence type="ECO:0000256" key="5">
    <source>
        <dbReference type="ARBA" id="ARBA00023187"/>
    </source>
</evidence>
<keyword evidence="6" id="KW-0539">Nucleus</keyword>
<dbReference type="PANTHER" id="PTHR11246:SF3">
    <property type="entry name" value="CROOKED NECK-LIKE PROTEIN 1"/>
    <property type="match status" value="1"/>
</dbReference>
<keyword evidence="4" id="KW-0677">Repeat</keyword>
<dbReference type="InterPro" id="IPR045075">
    <property type="entry name" value="Syf1-like"/>
</dbReference>
<comment type="subcellular location">
    <subcellularLocation>
        <location evidence="1">Nucleus</location>
    </subcellularLocation>
</comment>
<keyword evidence="8" id="KW-1185">Reference proteome</keyword>
<dbReference type="GO" id="GO:0071014">
    <property type="term" value="C:post-mRNA release spliceosomal complex"/>
    <property type="evidence" value="ECO:0007669"/>
    <property type="project" value="TreeGrafter"/>
</dbReference>
<evidence type="ECO:0000256" key="4">
    <source>
        <dbReference type="ARBA" id="ARBA00022737"/>
    </source>
</evidence>
<dbReference type="GO" id="GO:0000974">
    <property type="term" value="C:Prp19 complex"/>
    <property type="evidence" value="ECO:0007669"/>
    <property type="project" value="TreeGrafter"/>
</dbReference>
<dbReference type="Gene3D" id="1.25.40.10">
    <property type="entry name" value="Tetratricopeptide repeat domain"/>
    <property type="match status" value="1"/>
</dbReference>
<organism evidence="7 8">
    <name type="scientific">Ignelater luminosus</name>
    <name type="common">Cucubano</name>
    <name type="synonym">Pyrophorus luminosus</name>
    <dbReference type="NCBI Taxonomy" id="2038154"/>
    <lineage>
        <taxon>Eukaryota</taxon>
        <taxon>Metazoa</taxon>
        <taxon>Ecdysozoa</taxon>
        <taxon>Arthropoda</taxon>
        <taxon>Hexapoda</taxon>
        <taxon>Insecta</taxon>
        <taxon>Pterygota</taxon>
        <taxon>Neoptera</taxon>
        <taxon>Endopterygota</taxon>
        <taxon>Coleoptera</taxon>
        <taxon>Polyphaga</taxon>
        <taxon>Elateriformia</taxon>
        <taxon>Elateroidea</taxon>
        <taxon>Elateridae</taxon>
        <taxon>Agrypninae</taxon>
        <taxon>Pyrophorini</taxon>
        <taxon>Ignelater</taxon>
    </lineage>
</organism>
<protein>
    <recommendedName>
        <fullName evidence="9">Suppressor of forked domain-containing protein</fullName>
    </recommendedName>
</protein>
<evidence type="ECO:0000256" key="1">
    <source>
        <dbReference type="ARBA" id="ARBA00004123"/>
    </source>
</evidence>
<keyword evidence="3" id="KW-0507">mRNA processing</keyword>
<comment type="caution">
    <text evidence="7">The sequence shown here is derived from an EMBL/GenBank/DDBJ whole genome shotgun (WGS) entry which is preliminary data.</text>
</comment>
<dbReference type="AlphaFoldDB" id="A0A8K0G7T0"/>
<evidence type="ECO:0000313" key="8">
    <source>
        <dbReference type="Proteomes" id="UP000801492"/>
    </source>
</evidence>
<evidence type="ECO:0000256" key="6">
    <source>
        <dbReference type="ARBA" id="ARBA00023242"/>
    </source>
</evidence>
<reference evidence="7" key="1">
    <citation type="submission" date="2019-08" db="EMBL/GenBank/DDBJ databases">
        <title>The genome of the North American firefly Photinus pyralis.</title>
        <authorList>
            <consortium name="Photinus pyralis genome working group"/>
            <person name="Fallon T.R."/>
            <person name="Sander Lower S.E."/>
            <person name="Weng J.-K."/>
        </authorList>
    </citation>
    <scope>NUCLEOTIDE SEQUENCE</scope>
    <source>
        <strain evidence="7">TRF0915ILg1</strain>
        <tissue evidence="7">Whole body</tissue>
    </source>
</reference>
<dbReference type="InterPro" id="IPR011990">
    <property type="entry name" value="TPR-like_helical_dom_sf"/>
</dbReference>
<gene>
    <name evidence="7" type="ORF">ILUMI_17182</name>
</gene>
<evidence type="ECO:0008006" key="9">
    <source>
        <dbReference type="Google" id="ProtNLM"/>
    </source>
</evidence>
<name>A0A8K0G7T0_IGNLU</name>
<dbReference type="EMBL" id="VTPC01071981">
    <property type="protein sequence ID" value="KAF2888991.1"/>
    <property type="molecule type" value="Genomic_DNA"/>
</dbReference>
<evidence type="ECO:0000256" key="3">
    <source>
        <dbReference type="ARBA" id="ARBA00022664"/>
    </source>
</evidence>
<accession>A0A8K0G7T0</accession>
<dbReference type="Proteomes" id="UP000801492">
    <property type="component" value="Unassembled WGS sequence"/>
</dbReference>